<dbReference type="AlphaFoldDB" id="A0AAJ0EER9"/>
<protein>
    <recommendedName>
        <fullName evidence="5">Secreted protein</fullName>
    </recommendedName>
</protein>
<feature type="region of interest" description="Disordered" evidence="1">
    <location>
        <begin position="196"/>
        <end position="217"/>
    </location>
</feature>
<evidence type="ECO:0000313" key="4">
    <source>
        <dbReference type="Proteomes" id="UP001243989"/>
    </source>
</evidence>
<dbReference type="GeneID" id="85467678"/>
<gene>
    <name evidence="3" type="ORF">BDP81DRAFT_222834</name>
</gene>
<evidence type="ECO:0000256" key="1">
    <source>
        <dbReference type="SAM" id="MobiDB-lite"/>
    </source>
</evidence>
<feature type="chain" id="PRO_5042563268" description="Secreted protein" evidence="2">
    <location>
        <begin position="19"/>
        <end position="217"/>
    </location>
</feature>
<sequence length="217" mass="23721">MLALTVALVVVSLPGGRDEIRHAFKRRETNQDTPITHNGRIVTIVGVSGIVGTGDATTLLDMHGSNNARTNRNDSSIVASLPCRKVPYRFGDHHHDAQMLQADTSPAFSTMAYSRVTLSSQSRRLCHVCTSQATTRPNEVSPHFLLLCAYPRARTIYQEKRLDCPDFTCGSVDAPSLHKSLNSPCPVSMKPLDITNSGLESRTHPTRNLSEAEGAKK</sequence>
<evidence type="ECO:0000256" key="2">
    <source>
        <dbReference type="SAM" id="SignalP"/>
    </source>
</evidence>
<accession>A0AAJ0EER9</accession>
<evidence type="ECO:0000313" key="3">
    <source>
        <dbReference type="EMBL" id="KAK1637357.1"/>
    </source>
</evidence>
<comment type="caution">
    <text evidence="3">The sequence shown here is derived from an EMBL/GenBank/DDBJ whole genome shotgun (WGS) entry which is preliminary data.</text>
</comment>
<dbReference type="RefSeq" id="XP_060445964.1">
    <property type="nucleotide sequence ID" value="XM_060582816.1"/>
</dbReference>
<evidence type="ECO:0008006" key="5">
    <source>
        <dbReference type="Google" id="ProtNLM"/>
    </source>
</evidence>
<name>A0AAJ0EER9_9PEZI</name>
<dbReference type="EMBL" id="JAHMHQ010000009">
    <property type="protein sequence ID" value="KAK1637357.1"/>
    <property type="molecule type" value="Genomic_DNA"/>
</dbReference>
<organism evidence="3 4">
    <name type="scientific">Colletotrichum phormii</name>
    <dbReference type="NCBI Taxonomy" id="359342"/>
    <lineage>
        <taxon>Eukaryota</taxon>
        <taxon>Fungi</taxon>
        <taxon>Dikarya</taxon>
        <taxon>Ascomycota</taxon>
        <taxon>Pezizomycotina</taxon>
        <taxon>Sordariomycetes</taxon>
        <taxon>Hypocreomycetidae</taxon>
        <taxon>Glomerellales</taxon>
        <taxon>Glomerellaceae</taxon>
        <taxon>Colletotrichum</taxon>
        <taxon>Colletotrichum acutatum species complex</taxon>
    </lineage>
</organism>
<keyword evidence="4" id="KW-1185">Reference proteome</keyword>
<reference evidence="3" key="1">
    <citation type="submission" date="2021-06" db="EMBL/GenBank/DDBJ databases">
        <title>Comparative genomics, transcriptomics and evolutionary studies reveal genomic signatures of adaptation to plant cell wall in hemibiotrophic fungi.</title>
        <authorList>
            <consortium name="DOE Joint Genome Institute"/>
            <person name="Baroncelli R."/>
            <person name="Diaz J.F."/>
            <person name="Benocci T."/>
            <person name="Peng M."/>
            <person name="Battaglia E."/>
            <person name="Haridas S."/>
            <person name="Andreopoulos W."/>
            <person name="Labutti K."/>
            <person name="Pangilinan J."/>
            <person name="Floch G.L."/>
            <person name="Makela M.R."/>
            <person name="Henrissat B."/>
            <person name="Grigoriev I.V."/>
            <person name="Crouch J.A."/>
            <person name="De Vries R.P."/>
            <person name="Sukno S.A."/>
            <person name="Thon M.R."/>
        </authorList>
    </citation>
    <scope>NUCLEOTIDE SEQUENCE</scope>
    <source>
        <strain evidence="3">CBS 102054</strain>
    </source>
</reference>
<proteinExistence type="predicted"/>
<dbReference type="Proteomes" id="UP001243989">
    <property type="component" value="Unassembled WGS sequence"/>
</dbReference>
<feature type="signal peptide" evidence="2">
    <location>
        <begin position="1"/>
        <end position="18"/>
    </location>
</feature>
<keyword evidence="2" id="KW-0732">Signal</keyword>